<protein>
    <submittedName>
        <fullName evidence="2">Uncharacterized protein</fullName>
    </submittedName>
</protein>
<proteinExistence type="predicted"/>
<reference evidence="2" key="1">
    <citation type="submission" date="2020-11" db="EMBL/GenBank/DDBJ databases">
        <authorList>
            <consortium name="DOE Joint Genome Institute"/>
            <person name="Ahrendt S."/>
            <person name="Riley R."/>
            <person name="Andreopoulos W."/>
            <person name="LaButti K."/>
            <person name="Pangilinan J."/>
            <person name="Ruiz-duenas F.J."/>
            <person name="Barrasa J.M."/>
            <person name="Sanchez-Garcia M."/>
            <person name="Camarero S."/>
            <person name="Miyauchi S."/>
            <person name="Serrano A."/>
            <person name="Linde D."/>
            <person name="Babiker R."/>
            <person name="Drula E."/>
            <person name="Ayuso-Fernandez I."/>
            <person name="Pacheco R."/>
            <person name="Padilla G."/>
            <person name="Ferreira P."/>
            <person name="Barriuso J."/>
            <person name="Kellner H."/>
            <person name="Castanera R."/>
            <person name="Alfaro M."/>
            <person name="Ramirez L."/>
            <person name="Pisabarro A.G."/>
            <person name="Kuo A."/>
            <person name="Tritt A."/>
            <person name="Lipzen A."/>
            <person name="He G."/>
            <person name="Yan M."/>
            <person name="Ng V."/>
            <person name="Cullen D."/>
            <person name="Martin F."/>
            <person name="Rosso M.-N."/>
            <person name="Henrissat B."/>
            <person name="Hibbett D."/>
            <person name="Martinez A.T."/>
            <person name="Grigoriev I.V."/>
        </authorList>
    </citation>
    <scope>NUCLEOTIDE SEQUENCE</scope>
    <source>
        <strain evidence="2">AH 44721</strain>
    </source>
</reference>
<evidence type="ECO:0000313" key="3">
    <source>
        <dbReference type="Proteomes" id="UP000724874"/>
    </source>
</evidence>
<comment type="caution">
    <text evidence="2">The sequence shown here is derived from an EMBL/GenBank/DDBJ whole genome shotgun (WGS) entry which is preliminary data.</text>
</comment>
<feature type="chain" id="PRO_5040144400" evidence="1">
    <location>
        <begin position="22"/>
        <end position="75"/>
    </location>
</feature>
<feature type="signal peptide" evidence="1">
    <location>
        <begin position="1"/>
        <end position="21"/>
    </location>
</feature>
<dbReference type="EMBL" id="JADNYJ010000025">
    <property type="protein sequence ID" value="KAF8904796.1"/>
    <property type="molecule type" value="Genomic_DNA"/>
</dbReference>
<evidence type="ECO:0000313" key="2">
    <source>
        <dbReference type="EMBL" id="KAF8904796.1"/>
    </source>
</evidence>
<keyword evidence="1" id="KW-0732">Signal</keyword>
<organism evidence="2 3">
    <name type="scientific">Gymnopilus junonius</name>
    <name type="common">Spectacular rustgill mushroom</name>
    <name type="synonym">Gymnopilus spectabilis subsp. junonius</name>
    <dbReference type="NCBI Taxonomy" id="109634"/>
    <lineage>
        <taxon>Eukaryota</taxon>
        <taxon>Fungi</taxon>
        <taxon>Dikarya</taxon>
        <taxon>Basidiomycota</taxon>
        <taxon>Agaricomycotina</taxon>
        <taxon>Agaricomycetes</taxon>
        <taxon>Agaricomycetidae</taxon>
        <taxon>Agaricales</taxon>
        <taxon>Agaricineae</taxon>
        <taxon>Hymenogastraceae</taxon>
        <taxon>Gymnopilus</taxon>
    </lineage>
</organism>
<dbReference type="Proteomes" id="UP000724874">
    <property type="component" value="Unassembled WGS sequence"/>
</dbReference>
<gene>
    <name evidence="2" type="ORF">CPB84DRAFT_1845318</name>
</gene>
<sequence>MTAYLCYLITAFIANVALVVTIPSASSTLGCVTIDTAKLCSTVVPTPIVGPNGCVKIDGVKFCTIPAISSCAGED</sequence>
<name>A0A9P5TQ83_GYMJU</name>
<dbReference type="OrthoDB" id="3106401at2759"/>
<dbReference type="AlphaFoldDB" id="A0A9P5TQ83"/>
<accession>A0A9P5TQ83</accession>
<keyword evidence="3" id="KW-1185">Reference proteome</keyword>
<evidence type="ECO:0000256" key="1">
    <source>
        <dbReference type="SAM" id="SignalP"/>
    </source>
</evidence>